<dbReference type="GO" id="GO:0008033">
    <property type="term" value="P:tRNA processing"/>
    <property type="evidence" value="ECO:0007669"/>
    <property type="project" value="InterPro"/>
</dbReference>
<dbReference type="InterPro" id="IPR014729">
    <property type="entry name" value="Rossmann-like_a/b/a_fold"/>
</dbReference>
<protein>
    <submittedName>
        <fullName evidence="3">tRNA 2-thiocytidine biosynthesis protein TtcA</fullName>
    </submittedName>
</protein>
<dbReference type="AlphaFoldDB" id="A0A9D1KAD9"/>
<evidence type="ECO:0000313" key="4">
    <source>
        <dbReference type="Proteomes" id="UP000886893"/>
    </source>
</evidence>
<feature type="domain" description="tRNA(Ile)-lysidine/2-thiocytidine synthase N-terminal" evidence="2">
    <location>
        <begin position="25"/>
        <end position="208"/>
    </location>
</feature>
<gene>
    <name evidence="3" type="ORF">IAD04_04035</name>
</gene>
<sequence>MSLRKVLGAIRQADQDFGLIENQDKIAVGISGGKDSIVLLYALSLYQKFCPHPFQIVGIHIQLGFPDMDFSTTRDFCNKHQIEFVEYPSDVYEILKLNLRKNGMLECSICSRMKKALVIKAAKEHHCNKVAFAHHVDDAIETLFLNMIYGGRIATFDPMMQLTKSDITFIRPFIYAREKDILRAQKKENLPVVVSTCPNDKHTQREDIKQLLNTIYKTYPSAYDNFKLMLSNTKKMKIFHKNPQFNHALIAYYKAFDEPFPIYLFSMTEEEMIPIIQDCLSKQKPYHCIKE</sequence>
<dbReference type="PANTHER" id="PTHR43686">
    <property type="entry name" value="SULFURTRANSFERASE-RELATED"/>
    <property type="match status" value="1"/>
</dbReference>
<dbReference type="GO" id="GO:0016740">
    <property type="term" value="F:transferase activity"/>
    <property type="evidence" value="ECO:0007669"/>
    <property type="project" value="UniProtKB-KW"/>
</dbReference>
<evidence type="ECO:0000313" key="3">
    <source>
        <dbReference type="EMBL" id="HIT17528.1"/>
    </source>
</evidence>
<reference evidence="3" key="1">
    <citation type="submission" date="2020-10" db="EMBL/GenBank/DDBJ databases">
        <authorList>
            <person name="Gilroy R."/>
        </authorList>
    </citation>
    <scope>NUCLEOTIDE SEQUENCE</scope>
    <source>
        <strain evidence="3">14508</strain>
    </source>
</reference>
<dbReference type="PANTHER" id="PTHR43686:SF1">
    <property type="entry name" value="AMINOTRAN_5 DOMAIN-CONTAINING PROTEIN"/>
    <property type="match status" value="1"/>
</dbReference>
<dbReference type="EMBL" id="DVKI01000128">
    <property type="protein sequence ID" value="HIT17528.1"/>
    <property type="molecule type" value="Genomic_DNA"/>
</dbReference>
<dbReference type="InterPro" id="IPR011063">
    <property type="entry name" value="TilS/TtcA_N"/>
</dbReference>
<dbReference type="SUPFAM" id="SSF52402">
    <property type="entry name" value="Adenine nucleotide alpha hydrolases-like"/>
    <property type="match status" value="1"/>
</dbReference>
<name>A0A9D1KAD9_9FIRM</name>
<proteinExistence type="predicted"/>
<dbReference type="Gene3D" id="3.40.50.620">
    <property type="entry name" value="HUPs"/>
    <property type="match status" value="1"/>
</dbReference>
<accession>A0A9D1KAD9</accession>
<comment type="caution">
    <text evidence="3">The sequence shown here is derived from an EMBL/GenBank/DDBJ whole genome shotgun (WGS) entry which is preliminary data.</text>
</comment>
<organism evidence="3 4">
    <name type="scientific">Candidatus Caccosoma faecigallinarum</name>
    <dbReference type="NCBI Taxonomy" id="2840720"/>
    <lineage>
        <taxon>Bacteria</taxon>
        <taxon>Bacillati</taxon>
        <taxon>Bacillota</taxon>
        <taxon>Bacillota incertae sedis</taxon>
        <taxon>Candidatus Caccosoma</taxon>
    </lineage>
</organism>
<dbReference type="InterPro" id="IPR035107">
    <property type="entry name" value="tRNA_thiolation_TtcA_Ctu1"/>
</dbReference>
<evidence type="ECO:0000256" key="1">
    <source>
        <dbReference type="ARBA" id="ARBA00022679"/>
    </source>
</evidence>
<keyword evidence="1" id="KW-0808">Transferase</keyword>
<dbReference type="Proteomes" id="UP000886893">
    <property type="component" value="Unassembled WGS sequence"/>
</dbReference>
<dbReference type="PIRSF" id="PIRSF004976">
    <property type="entry name" value="ATPase_YdaO"/>
    <property type="match status" value="1"/>
</dbReference>
<dbReference type="CDD" id="cd24138">
    <property type="entry name" value="TtcA-like"/>
    <property type="match status" value="1"/>
</dbReference>
<reference evidence="3" key="2">
    <citation type="journal article" date="2021" name="PeerJ">
        <title>Extensive microbial diversity within the chicken gut microbiome revealed by metagenomics and culture.</title>
        <authorList>
            <person name="Gilroy R."/>
            <person name="Ravi A."/>
            <person name="Getino M."/>
            <person name="Pursley I."/>
            <person name="Horton D.L."/>
            <person name="Alikhan N.F."/>
            <person name="Baker D."/>
            <person name="Gharbi K."/>
            <person name="Hall N."/>
            <person name="Watson M."/>
            <person name="Adriaenssens E.M."/>
            <person name="Foster-Nyarko E."/>
            <person name="Jarju S."/>
            <person name="Secka A."/>
            <person name="Antonio M."/>
            <person name="Oren A."/>
            <person name="Chaudhuri R.R."/>
            <person name="La Ragione R."/>
            <person name="Hildebrand F."/>
            <person name="Pallen M.J."/>
        </authorList>
    </citation>
    <scope>NUCLEOTIDE SEQUENCE</scope>
    <source>
        <strain evidence="3">14508</strain>
    </source>
</reference>
<evidence type="ECO:0000259" key="2">
    <source>
        <dbReference type="Pfam" id="PF01171"/>
    </source>
</evidence>
<dbReference type="Pfam" id="PF01171">
    <property type="entry name" value="ATP_bind_3"/>
    <property type="match status" value="1"/>
</dbReference>